<evidence type="ECO:0000313" key="1">
    <source>
        <dbReference type="EMBL" id="STQ12799.1"/>
    </source>
</evidence>
<evidence type="ECO:0000313" key="2">
    <source>
        <dbReference type="Proteomes" id="UP000255106"/>
    </source>
</evidence>
<dbReference type="Proteomes" id="UP000255106">
    <property type="component" value="Unassembled WGS sequence"/>
</dbReference>
<gene>
    <name evidence="1" type="ORF">NCTC10005_05598</name>
</gene>
<organism evidence="1 2">
    <name type="scientific">Enterobacter cloacae</name>
    <dbReference type="NCBI Taxonomy" id="550"/>
    <lineage>
        <taxon>Bacteria</taxon>
        <taxon>Pseudomonadati</taxon>
        <taxon>Pseudomonadota</taxon>
        <taxon>Gammaproteobacteria</taxon>
        <taxon>Enterobacterales</taxon>
        <taxon>Enterobacteriaceae</taxon>
        <taxon>Enterobacter</taxon>
        <taxon>Enterobacter cloacae complex</taxon>
    </lineage>
</organism>
<proteinExistence type="predicted"/>
<dbReference type="GO" id="GO:0016787">
    <property type="term" value="F:hydrolase activity"/>
    <property type="evidence" value="ECO:0007669"/>
    <property type="project" value="UniProtKB-KW"/>
</dbReference>
<dbReference type="EMBL" id="UGJB01000004">
    <property type="protein sequence ID" value="STQ12799.1"/>
    <property type="molecule type" value="Genomic_DNA"/>
</dbReference>
<reference evidence="1 2" key="1">
    <citation type="submission" date="2018-06" db="EMBL/GenBank/DDBJ databases">
        <authorList>
            <consortium name="Pathogen Informatics"/>
            <person name="Doyle S."/>
        </authorList>
    </citation>
    <scope>NUCLEOTIDE SEQUENCE [LARGE SCALE GENOMIC DNA]</scope>
    <source>
        <strain evidence="1 2">NCTC10005</strain>
    </source>
</reference>
<protein>
    <submittedName>
        <fullName evidence="1">N-carbamoyl-L-amino acid hydrolase</fullName>
    </submittedName>
</protein>
<sequence>MGSVSNAEEFYRIAATPCDARLQSLLGEAVTSVQGRTLSLPSGAGHDTIALAERWPGGDVVCALQGGHQPPSGGVGEWLRDVALAIEAFGRAVRALADGGAR</sequence>
<dbReference type="Gene3D" id="3.40.630.10">
    <property type="entry name" value="Zn peptidases"/>
    <property type="match status" value="1"/>
</dbReference>
<accession>A0A377M335</accession>
<name>A0A377M335_ENTCL</name>
<dbReference type="AlphaFoldDB" id="A0A377M335"/>
<keyword evidence="1" id="KW-0378">Hydrolase</keyword>